<dbReference type="SUPFAM" id="SSF63411">
    <property type="entry name" value="LuxS/MPP-like metallohydrolase"/>
    <property type="match status" value="4"/>
</dbReference>
<dbReference type="InterPro" id="IPR007863">
    <property type="entry name" value="Peptidase_M16_C"/>
</dbReference>
<proteinExistence type="predicted"/>
<dbReference type="Pfam" id="PF00675">
    <property type="entry name" value="Peptidase_M16"/>
    <property type="match status" value="1"/>
</dbReference>
<dbReference type="Proteomes" id="UP001159363">
    <property type="component" value="Chromosome 13"/>
</dbReference>
<dbReference type="PANTHER" id="PTHR43016:SF13">
    <property type="entry name" value="PRESEQUENCE PROTEASE, MITOCHONDRIAL"/>
    <property type="match status" value="1"/>
</dbReference>
<evidence type="ECO:0000259" key="1">
    <source>
        <dbReference type="SMART" id="SM01264"/>
    </source>
</evidence>
<dbReference type="EMBL" id="JARBHB010000014">
    <property type="protein sequence ID" value="KAJ8868408.1"/>
    <property type="molecule type" value="Genomic_DNA"/>
</dbReference>
<dbReference type="Pfam" id="PF22516">
    <property type="entry name" value="PreP_C"/>
    <property type="match status" value="1"/>
</dbReference>
<organism evidence="2 3">
    <name type="scientific">Dryococelus australis</name>
    <dbReference type="NCBI Taxonomy" id="614101"/>
    <lineage>
        <taxon>Eukaryota</taxon>
        <taxon>Metazoa</taxon>
        <taxon>Ecdysozoa</taxon>
        <taxon>Arthropoda</taxon>
        <taxon>Hexapoda</taxon>
        <taxon>Insecta</taxon>
        <taxon>Pterygota</taxon>
        <taxon>Neoptera</taxon>
        <taxon>Polyneoptera</taxon>
        <taxon>Phasmatodea</taxon>
        <taxon>Verophasmatodea</taxon>
        <taxon>Anareolatae</taxon>
        <taxon>Phasmatidae</taxon>
        <taxon>Eurycanthinae</taxon>
        <taxon>Dryococelus</taxon>
    </lineage>
</organism>
<comment type="caution">
    <text evidence="2">The sequence shown here is derived from an EMBL/GenBank/DDBJ whole genome shotgun (WGS) entry which is preliminary data.</text>
</comment>
<dbReference type="InterPro" id="IPR055130">
    <property type="entry name" value="PreP_C"/>
</dbReference>
<gene>
    <name evidence="2" type="ORF">PR048_029924</name>
</gene>
<evidence type="ECO:0000313" key="3">
    <source>
        <dbReference type="Proteomes" id="UP001159363"/>
    </source>
</evidence>
<name>A0ABQ9GAF3_9NEOP</name>
<protein>
    <recommendedName>
        <fullName evidence="1">Peptidase M16C associated domain-containing protein</fullName>
    </recommendedName>
</protein>
<accession>A0ABQ9GAF3</accession>
<dbReference type="Pfam" id="PF08367">
    <property type="entry name" value="M16C_assoc"/>
    <property type="match status" value="1"/>
</dbReference>
<dbReference type="Pfam" id="PF05193">
    <property type="entry name" value="Peptidase_M16_C"/>
    <property type="match status" value="1"/>
</dbReference>
<reference evidence="2 3" key="1">
    <citation type="submission" date="2023-02" db="EMBL/GenBank/DDBJ databases">
        <title>LHISI_Scaffold_Assembly.</title>
        <authorList>
            <person name="Stuart O.P."/>
            <person name="Cleave R."/>
            <person name="Magrath M.J.L."/>
            <person name="Mikheyev A.S."/>
        </authorList>
    </citation>
    <scope>NUCLEOTIDE SEQUENCE [LARGE SCALE GENOMIC DNA]</scope>
    <source>
        <strain evidence="2">Daus_M_001</strain>
        <tissue evidence="2">Leg muscle</tissue>
    </source>
</reference>
<sequence length="1037" mass="116524">MLRLNQILPPARKISRKHYLGKVLSLYASNRCGIRKLSSVAQCVPADRELQRPGIHKLCEGQELDGFIVQQVADIPELHLRTYRLVHKATGAQYLHVDRDDTNNAFSVGFRTTPSNSTGLPHILEHTTLCGSVGYPCRDPFFKMLNRSMATFMNAMTGPDYTIYPFATQNPKDYCNLMSVYLDAVFRPQLRELDFRQEGWRLEHEDVEDRNSPIIIKGVVFNEMKGVFAENQNIFQQNLLNEILPSHTYKYVSGGDPISIPKLSHKDLTDFQSKYYSPSNARFFSYGNFPITDHVSFINNNYLKDYGALTSITARETLVPPEKRWKSPRQKHVACRLDPMVADKDKQSTVAVGLLCSDITNIQDTFELHVLSELLVKGPNSAFYKTMVEPNIGAGFAPVTGYDAHTKDTIFAVGLQGVSAADFEKVVKIFDNTVDTVVSKGFDENQVEGVLHNIELNMKHQVSDFGLGLLFNLTPLWNHDGDLVKALRIENQVSQLRQNLKHNPHYLQDKVKLFLDDNDHRLVLTMSPDECYEENLKRTEQELLKEKLASLTEEDKNKIYLQGIDLKREQERTVDTSCLPTLRVTDLKQIIDQTPVKSSSFASVPVQICVQPTNGISYFRGILNVSNLNDELKALVPLFCHVVTKMGTRKHDYRELDSLVQLKTGGLNLTPHIAEDMHDLSLYEEGVVLSSHCLDRNAKDLFELWSEIFQEVTLSDVKRFDTLVKVLAANLGNGIVSMGHVYAISAAASLISPSALQKELYSGLSHVSRMRDVAQMMDLAPVLEKIKTISECLLNKRHLRCAVNLSADSESSVMSKIESFINSLPASCEKPFVQTRAKDTNMSVTIPATHHVLPIPVNYVAKCVATVPYSHEHFAPLRVLARLLTSKYLHPLIREKGGAYGSGASLSMTGVFSFFSYRDPGSCSTLNVFDGAHDWVLGNKFMDQDVEEAKLGVFQRLDAPIPPGSRGMIHFLDGIDDESLQLHREALMTVSRDDLHTVCRQYLGWDSGTRSSLALVGPQNKQLVTREGECWNVVVQE</sequence>
<dbReference type="InterPro" id="IPR013578">
    <property type="entry name" value="Peptidase_M16C_assoc"/>
</dbReference>
<dbReference type="Gene3D" id="3.30.830.10">
    <property type="entry name" value="Metalloenzyme, LuxS/M16 peptidase-like"/>
    <property type="match status" value="4"/>
</dbReference>
<dbReference type="InterPro" id="IPR011249">
    <property type="entry name" value="Metalloenz_LuxS/M16"/>
</dbReference>
<dbReference type="SMART" id="SM01264">
    <property type="entry name" value="M16C_associated"/>
    <property type="match status" value="1"/>
</dbReference>
<dbReference type="PANTHER" id="PTHR43016">
    <property type="entry name" value="PRESEQUENCE PROTEASE"/>
    <property type="match status" value="1"/>
</dbReference>
<feature type="domain" description="Peptidase M16C associated" evidence="1">
    <location>
        <begin position="526"/>
        <end position="773"/>
    </location>
</feature>
<keyword evidence="3" id="KW-1185">Reference proteome</keyword>
<dbReference type="InterPro" id="IPR011765">
    <property type="entry name" value="Pept_M16_N"/>
</dbReference>
<evidence type="ECO:0000313" key="2">
    <source>
        <dbReference type="EMBL" id="KAJ8868408.1"/>
    </source>
</evidence>